<feature type="compositionally biased region" description="Basic residues" evidence="1">
    <location>
        <begin position="104"/>
        <end position="116"/>
    </location>
</feature>
<dbReference type="AlphaFoldDB" id="A0A4U6V869"/>
<evidence type="ECO:0000313" key="3">
    <source>
        <dbReference type="Proteomes" id="UP000298652"/>
    </source>
</evidence>
<feature type="compositionally biased region" description="Gly residues" evidence="1">
    <location>
        <begin position="214"/>
        <end position="229"/>
    </location>
</feature>
<dbReference type="Gramene" id="TKW24254">
    <property type="protein sequence ID" value="TKW24254"/>
    <property type="gene ID" value="SEVIR_3G040800v2"/>
</dbReference>
<reference evidence="2" key="1">
    <citation type="submission" date="2019-03" db="EMBL/GenBank/DDBJ databases">
        <title>WGS assembly of Setaria viridis.</title>
        <authorList>
            <person name="Huang P."/>
            <person name="Jenkins J."/>
            <person name="Grimwood J."/>
            <person name="Barry K."/>
            <person name="Healey A."/>
            <person name="Mamidi S."/>
            <person name="Sreedasyam A."/>
            <person name="Shu S."/>
            <person name="Feldman M."/>
            <person name="Wu J."/>
            <person name="Yu Y."/>
            <person name="Chen C."/>
            <person name="Johnson J."/>
            <person name="Rokhsar D."/>
            <person name="Baxter I."/>
            <person name="Schmutz J."/>
            <person name="Brutnell T."/>
            <person name="Kellogg E."/>
        </authorList>
    </citation>
    <scope>NUCLEOTIDE SEQUENCE [LARGE SCALE GENOMIC DNA]</scope>
</reference>
<feature type="region of interest" description="Disordered" evidence="1">
    <location>
        <begin position="30"/>
        <end position="54"/>
    </location>
</feature>
<organism evidence="2 3">
    <name type="scientific">Setaria viridis</name>
    <name type="common">Green bristlegrass</name>
    <name type="synonym">Setaria italica subsp. viridis</name>
    <dbReference type="NCBI Taxonomy" id="4556"/>
    <lineage>
        <taxon>Eukaryota</taxon>
        <taxon>Viridiplantae</taxon>
        <taxon>Streptophyta</taxon>
        <taxon>Embryophyta</taxon>
        <taxon>Tracheophyta</taxon>
        <taxon>Spermatophyta</taxon>
        <taxon>Magnoliopsida</taxon>
        <taxon>Liliopsida</taxon>
        <taxon>Poales</taxon>
        <taxon>Poaceae</taxon>
        <taxon>PACMAD clade</taxon>
        <taxon>Panicoideae</taxon>
        <taxon>Panicodae</taxon>
        <taxon>Paniceae</taxon>
        <taxon>Cenchrinae</taxon>
        <taxon>Setaria</taxon>
    </lineage>
</organism>
<dbReference type="Proteomes" id="UP000298652">
    <property type="component" value="Chromosome 3"/>
</dbReference>
<accession>A0A4U6V869</accession>
<feature type="region of interest" description="Disordered" evidence="1">
    <location>
        <begin position="76"/>
        <end position="250"/>
    </location>
</feature>
<protein>
    <submittedName>
        <fullName evidence="2">Uncharacterized protein</fullName>
    </submittedName>
</protein>
<proteinExistence type="predicted"/>
<keyword evidence="3" id="KW-1185">Reference proteome</keyword>
<feature type="compositionally biased region" description="Gly residues" evidence="1">
    <location>
        <begin position="168"/>
        <end position="187"/>
    </location>
</feature>
<gene>
    <name evidence="2" type="ORF">SEVIR_3G040800v2</name>
</gene>
<feature type="compositionally biased region" description="Basic and acidic residues" evidence="1">
    <location>
        <begin position="149"/>
        <end position="163"/>
    </location>
</feature>
<sequence length="250" mass="25850">MATPTSVVAEGAASESELVSIPATLHGLSMLESATTPTSGGGSGRSKSTVGTPGRRVVEGLCGYLEDVGYLTRLDAQRRPRVPNAPPPTHVPGTRMDGVDVGRRGRGRRARLRKNKCPGGAPPPPAELEPLAGQARSPSSPVGQARAPSWEREGGGGRRREEMEGVTAGVGEGGAGADVGREGGVGYWHGRRRSSRRARGSRPSAWGVRRRGSGASGVGSQVPGGPGGEDGVKNKEDDTWDPQLIGGTYY</sequence>
<evidence type="ECO:0000256" key="1">
    <source>
        <dbReference type="SAM" id="MobiDB-lite"/>
    </source>
</evidence>
<dbReference type="EMBL" id="CM016554">
    <property type="protein sequence ID" value="TKW24254.1"/>
    <property type="molecule type" value="Genomic_DNA"/>
</dbReference>
<feature type="compositionally biased region" description="Basic residues" evidence="1">
    <location>
        <begin position="189"/>
        <end position="200"/>
    </location>
</feature>
<name>A0A4U6V869_SETVI</name>
<evidence type="ECO:0000313" key="2">
    <source>
        <dbReference type="EMBL" id="TKW24254.1"/>
    </source>
</evidence>